<proteinExistence type="predicted"/>
<evidence type="ECO:0000256" key="1">
    <source>
        <dbReference type="SAM" id="MobiDB-lite"/>
    </source>
</evidence>
<dbReference type="AlphaFoldDB" id="A0A644Y3Q1"/>
<feature type="region of interest" description="Disordered" evidence="1">
    <location>
        <begin position="533"/>
        <end position="569"/>
    </location>
</feature>
<evidence type="ECO:0000313" key="2">
    <source>
        <dbReference type="EMBL" id="MPM21153.1"/>
    </source>
</evidence>
<evidence type="ECO:0008006" key="3">
    <source>
        <dbReference type="Google" id="ProtNLM"/>
    </source>
</evidence>
<sequence>MPGERLRQVVRGVLAVGDLDRDVVVVLEHRTVVRVGHLDHLGDALTRRLAAQVGDAVLGDDQVGVVLGVVDVRHHRDNRRDGAPLGGRRADEDGQAGVAGEVARAADAVLHPRAHDVGRVHVAVHVGLDHAVHGDDAESADDLGVVRDLLVTQDDLLAVELGVVVHLRRVLRRQRERGGRGDLELAGVDQVDHAVLDHLGVGGQVLELAVQQAGEDRVGDVADAGLHRWHRVGQAPGLRLEIQEVEQVAGDRLGDVVERLERRVAVRGVVLDDRDHLGRVDGQVLAADPVTGVVDRDGEVERDLVQAAHDVVHALEVLGLPGVHLEDDLVGQIEPGLVVADRGGRDERAVGLDGAQLDDGEVHLAVEPVAELRRDVREVDIRVLDLTGVDLLAGLRIGLVRRPEVHRAGVGQLAVQLGSGRGAGAEADPERLARGVQRLGAGGKSDRHRLRVAGAGEAGDPDHVSVIDQRGGVLSAHHLALVRGVVDPIAHECPPSQARLCSPNLLVGILPDCLGRTKRCGCVLCHTVPRAGTGHARSPGPRTVAGPSPGPAVCRGVDRGARWSDPAAR</sequence>
<gene>
    <name evidence="2" type="ORF">SDC9_67596</name>
</gene>
<protein>
    <recommendedName>
        <fullName evidence="3">NAD-specific glutamate dehydrogenase</fullName>
    </recommendedName>
</protein>
<name>A0A644Y3Q1_9ZZZZ</name>
<feature type="compositionally biased region" description="Basic and acidic residues" evidence="1">
    <location>
        <begin position="556"/>
        <end position="569"/>
    </location>
</feature>
<comment type="caution">
    <text evidence="2">The sequence shown here is derived from an EMBL/GenBank/DDBJ whole genome shotgun (WGS) entry which is preliminary data.</text>
</comment>
<organism evidence="2">
    <name type="scientific">bioreactor metagenome</name>
    <dbReference type="NCBI Taxonomy" id="1076179"/>
    <lineage>
        <taxon>unclassified sequences</taxon>
        <taxon>metagenomes</taxon>
        <taxon>ecological metagenomes</taxon>
    </lineage>
</organism>
<reference evidence="2" key="1">
    <citation type="submission" date="2019-08" db="EMBL/GenBank/DDBJ databases">
        <authorList>
            <person name="Kucharzyk K."/>
            <person name="Murdoch R.W."/>
            <person name="Higgins S."/>
            <person name="Loffler F."/>
        </authorList>
    </citation>
    <scope>NUCLEOTIDE SEQUENCE</scope>
</reference>
<accession>A0A644Y3Q1</accession>
<dbReference type="EMBL" id="VSSQ01003532">
    <property type="protein sequence ID" value="MPM21153.1"/>
    <property type="molecule type" value="Genomic_DNA"/>
</dbReference>